<evidence type="ECO:0000259" key="2">
    <source>
        <dbReference type="SMART" id="SM00226"/>
    </source>
</evidence>
<accession>X0VBG7</accession>
<dbReference type="EMBL" id="BARS01033807">
    <property type="protein sequence ID" value="GAG15434.1"/>
    <property type="molecule type" value="Genomic_DNA"/>
</dbReference>
<dbReference type="CDD" id="cd16345">
    <property type="entry name" value="LMWP_ArsC"/>
    <property type="match status" value="1"/>
</dbReference>
<dbReference type="PANTHER" id="PTHR43428:SF1">
    <property type="entry name" value="ARSENATE REDUCTASE"/>
    <property type="match status" value="1"/>
</dbReference>
<dbReference type="SMART" id="SM00226">
    <property type="entry name" value="LMWPc"/>
    <property type="match status" value="1"/>
</dbReference>
<feature type="non-terminal residue" evidence="3">
    <location>
        <position position="1"/>
    </location>
</feature>
<comment type="caution">
    <text evidence="3">The sequence shown here is derived from an EMBL/GenBank/DDBJ whole genome shotgun (WGS) entry which is preliminary data.</text>
</comment>
<feature type="domain" description="Phosphotyrosine protein phosphatase I" evidence="2">
    <location>
        <begin position="26"/>
        <end position="159"/>
    </location>
</feature>
<organism evidence="3">
    <name type="scientific">marine sediment metagenome</name>
    <dbReference type="NCBI Taxonomy" id="412755"/>
    <lineage>
        <taxon>unclassified sequences</taxon>
        <taxon>metagenomes</taxon>
        <taxon>ecological metagenomes</taxon>
    </lineage>
</organism>
<name>X0VBG7_9ZZZZ</name>
<dbReference type="PANTHER" id="PTHR43428">
    <property type="entry name" value="ARSENATE REDUCTASE"/>
    <property type="match status" value="1"/>
</dbReference>
<dbReference type="InterPro" id="IPR036196">
    <property type="entry name" value="Ptyr_pPase_sf"/>
</dbReference>
<protein>
    <recommendedName>
        <fullName evidence="2">Phosphotyrosine protein phosphatase I domain-containing protein</fullName>
    </recommendedName>
</protein>
<gene>
    <name evidence="3" type="ORF">S01H1_52310</name>
</gene>
<dbReference type="Pfam" id="PF01451">
    <property type="entry name" value="LMWPc"/>
    <property type="match status" value="1"/>
</dbReference>
<reference evidence="3" key="1">
    <citation type="journal article" date="2014" name="Front. Microbiol.">
        <title>High frequency of phylogenetically diverse reductive dehalogenase-homologous genes in deep subseafloor sedimentary metagenomes.</title>
        <authorList>
            <person name="Kawai M."/>
            <person name="Futagami T."/>
            <person name="Toyoda A."/>
            <person name="Takaki Y."/>
            <person name="Nishi S."/>
            <person name="Hori S."/>
            <person name="Arai W."/>
            <person name="Tsubouchi T."/>
            <person name="Morono Y."/>
            <person name="Uchiyama I."/>
            <person name="Ito T."/>
            <person name="Fujiyama A."/>
            <person name="Inagaki F."/>
            <person name="Takami H."/>
        </authorList>
    </citation>
    <scope>NUCLEOTIDE SEQUENCE</scope>
    <source>
        <strain evidence="3">Expedition CK06-06</strain>
    </source>
</reference>
<sequence>ANNNVSIYGFAECFRTSAVCGTKDKIKVLFLCTGNSCRSQMAEGWARHLKSDVIEAHSAGIRPIGVNSRIIKVMAEAGVDISGHTSRHVDELVGIDFDYVVTVCDNARQQCPVFGGRTRHVHKSFDDPYFATGSEEEVMAVFRRVRDEIKAFVEKLPEILTNSK</sequence>
<dbReference type="Gene3D" id="3.40.50.2300">
    <property type="match status" value="1"/>
</dbReference>
<evidence type="ECO:0000313" key="3">
    <source>
        <dbReference type="EMBL" id="GAG15434.1"/>
    </source>
</evidence>
<keyword evidence="1" id="KW-0059">Arsenical resistance</keyword>
<evidence type="ECO:0000256" key="1">
    <source>
        <dbReference type="ARBA" id="ARBA00022849"/>
    </source>
</evidence>
<dbReference type="InterPro" id="IPR023485">
    <property type="entry name" value="Ptyr_pPase"/>
</dbReference>
<dbReference type="GO" id="GO:0046685">
    <property type="term" value="P:response to arsenic-containing substance"/>
    <property type="evidence" value="ECO:0007669"/>
    <property type="project" value="UniProtKB-KW"/>
</dbReference>
<dbReference type="AlphaFoldDB" id="X0VBG7"/>
<dbReference type="SUPFAM" id="SSF52788">
    <property type="entry name" value="Phosphotyrosine protein phosphatases I"/>
    <property type="match status" value="1"/>
</dbReference>
<proteinExistence type="predicted"/>